<keyword evidence="2" id="KW-1133">Transmembrane helix</keyword>
<dbReference type="Proteomes" id="UP000664203">
    <property type="component" value="Unassembled WGS sequence"/>
</dbReference>
<feature type="region of interest" description="Disordered" evidence="1">
    <location>
        <begin position="185"/>
        <end position="205"/>
    </location>
</feature>
<evidence type="ECO:0000313" key="4">
    <source>
        <dbReference type="Proteomes" id="UP000664203"/>
    </source>
</evidence>
<feature type="region of interest" description="Disordered" evidence="1">
    <location>
        <begin position="148"/>
        <end position="173"/>
    </location>
</feature>
<dbReference type="AlphaFoldDB" id="A0A8H3F443"/>
<evidence type="ECO:0000256" key="1">
    <source>
        <dbReference type="SAM" id="MobiDB-lite"/>
    </source>
</evidence>
<name>A0A8H3F443_9LECA</name>
<feature type="compositionally biased region" description="Basic and acidic residues" evidence="1">
    <location>
        <begin position="155"/>
        <end position="173"/>
    </location>
</feature>
<keyword evidence="2" id="KW-0472">Membrane</keyword>
<keyword evidence="2" id="KW-0812">Transmembrane</keyword>
<evidence type="ECO:0000313" key="3">
    <source>
        <dbReference type="EMBL" id="CAF9915662.1"/>
    </source>
</evidence>
<accession>A0A8H3F443</accession>
<sequence length="205" mass="24149">MLQRLLGHYFAIREPRLVSILGGAPRISHYHPAPRGTIIRLPTLEYSSACSARTRRLQAFEARTASHPPSFQALPRHMNTMPHHHHHHRRSVRGRIFDSMMDHPFAWLLITLCVSGAIAESYKYYKRRMLVYTRTSYVRRRWEGWKAGRRQRRAEKRERREKAAEEKARGTEGRKWRDYFWKSKEEKGDGKEAGISKTRGGRKDG</sequence>
<feature type="transmembrane region" description="Helical" evidence="2">
    <location>
        <begin position="105"/>
        <end position="125"/>
    </location>
</feature>
<evidence type="ECO:0000256" key="2">
    <source>
        <dbReference type="SAM" id="Phobius"/>
    </source>
</evidence>
<reference evidence="3" key="1">
    <citation type="submission" date="2021-03" db="EMBL/GenBank/DDBJ databases">
        <authorList>
            <person name="Tagirdzhanova G."/>
        </authorList>
    </citation>
    <scope>NUCLEOTIDE SEQUENCE</scope>
</reference>
<dbReference type="EMBL" id="CAJPDR010000085">
    <property type="protein sequence ID" value="CAF9915662.1"/>
    <property type="molecule type" value="Genomic_DNA"/>
</dbReference>
<organism evidence="3 4">
    <name type="scientific">Alectoria fallacina</name>
    <dbReference type="NCBI Taxonomy" id="1903189"/>
    <lineage>
        <taxon>Eukaryota</taxon>
        <taxon>Fungi</taxon>
        <taxon>Dikarya</taxon>
        <taxon>Ascomycota</taxon>
        <taxon>Pezizomycotina</taxon>
        <taxon>Lecanoromycetes</taxon>
        <taxon>OSLEUM clade</taxon>
        <taxon>Lecanoromycetidae</taxon>
        <taxon>Lecanorales</taxon>
        <taxon>Lecanorineae</taxon>
        <taxon>Parmeliaceae</taxon>
        <taxon>Alectoria</taxon>
    </lineage>
</organism>
<proteinExistence type="predicted"/>
<dbReference type="OrthoDB" id="10527537at2759"/>
<feature type="compositionally biased region" description="Basic and acidic residues" evidence="1">
    <location>
        <begin position="185"/>
        <end position="194"/>
    </location>
</feature>
<gene>
    <name evidence="3" type="ORF">ALECFALPRED_010296</name>
</gene>
<protein>
    <submittedName>
        <fullName evidence="3">Uncharacterized protein</fullName>
    </submittedName>
</protein>
<keyword evidence="4" id="KW-1185">Reference proteome</keyword>
<comment type="caution">
    <text evidence="3">The sequence shown here is derived from an EMBL/GenBank/DDBJ whole genome shotgun (WGS) entry which is preliminary data.</text>
</comment>